<feature type="domain" description="PAS" evidence="13">
    <location>
        <begin position="262"/>
        <end position="332"/>
    </location>
</feature>
<evidence type="ECO:0000256" key="1">
    <source>
        <dbReference type="ARBA" id="ARBA00004651"/>
    </source>
</evidence>
<dbReference type="Pfam" id="PF00989">
    <property type="entry name" value="PAS"/>
    <property type="match status" value="1"/>
</dbReference>
<evidence type="ECO:0000259" key="14">
    <source>
        <dbReference type="PROSITE" id="PS50113"/>
    </source>
</evidence>
<keyword evidence="6" id="KW-0547">Nucleotide-binding</keyword>
<evidence type="ECO:0000259" key="15">
    <source>
        <dbReference type="PROSITE" id="PS50883"/>
    </source>
</evidence>
<dbReference type="SMART" id="SM00267">
    <property type="entry name" value="GGDEF"/>
    <property type="match status" value="1"/>
</dbReference>
<dbReference type="InterPro" id="IPR029787">
    <property type="entry name" value="Nucleotide_cyclase"/>
</dbReference>
<dbReference type="SUPFAM" id="SSF55785">
    <property type="entry name" value="PYP-like sensor domain (PAS domain)"/>
    <property type="match status" value="2"/>
</dbReference>
<dbReference type="PROSITE" id="PS50113">
    <property type="entry name" value="PAC"/>
    <property type="match status" value="2"/>
</dbReference>
<dbReference type="SMART" id="SM00304">
    <property type="entry name" value="HAMP"/>
    <property type="match status" value="1"/>
</dbReference>
<feature type="transmembrane region" description="Helical" evidence="12">
    <location>
        <begin position="178"/>
        <end position="197"/>
    </location>
</feature>
<dbReference type="InterPro" id="IPR001633">
    <property type="entry name" value="EAL_dom"/>
</dbReference>
<name>A0AA95SPD8_9BURK</name>
<dbReference type="InterPro" id="IPR043128">
    <property type="entry name" value="Rev_trsase/Diguanyl_cyclase"/>
</dbReference>
<dbReference type="SUPFAM" id="SSF55073">
    <property type="entry name" value="Nucleotide cyclase"/>
    <property type="match status" value="1"/>
</dbReference>
<dbReference type="CDD" id="cd01949">
    <property type="entry name" value="GGDEF"/>
    <property type="match status" value="1"/>
</dbReference>
<evidence type="ECO:0000256" key="5">
    <source>
        <dbReference type="ARBA" id="ARBA00022692"/>
    </source>
</evidence>
<organism evidence="18 19">
    <name type="scientific">Paucibacter sediminis</name>
    <dbReference type="NCBI Taxonomy" id="3019553"/>
    <lineage>
        <taxon>Bacteria</taxon>
        <taxon>Pseudomonadati</taxon>
        <taxon>Pseudomonadota</taxon>
        <taxon>Betaproteobacteria</taxon>
        <taxon>Burkholderiales</taxon>
        <taxon>Sphaerotilaceae</taxon>
        <taxon>Roseateles</taxon>
    </lineage>
</organism>
<keyword evidence="8" id="KW-0067">ATP-binding</keyword>
<sequence>MMRLLRPLLAWWRGISIRMQLMLGMAASLALCVSLLAWQQLRTQSELLRAQHLAQARDLAGALAVSAAPWVMADDLAGMQEVIASVAQASEVRYAMLVSLQGRVMAHSQAGHTGRFMSDAASRALLAQPARVQIVAASETFTDMAAPVMAGARQLGWARVGMGNEAVQRGVEQARTQALWMLLLALLLGGVVAVLIADGLTRGLQRLVDALDQVSLGQRGFRLGAQRHNELGRLGEGFDSMLGALERRETESLAAGAALAESEQRFRALFELAAVGVAQTDAQGRVERVNQRCAQILGWSQVDLCGKAWRELADPQDLVRLQPQLEALREGQIHEFETEARFVRADGTTIWLSLTVASMGAEGVPAPGIVTVIQDISSRRAAEEKLRQAASVFESTSEAIMLTDAQARIVAVNPAFTQISGYAEAEVLGRNPRLMQSGRQSPGFYRELWTSLLHTGRWHGEIWNRRKSGEIFPAWVTLSVVKNERGEVTNYVSVLNDLSLMREAQQQLDHLSGHDALTSLPNRTVFREGLQQAIERARRDGRVLAMIFVDLDRFKNVNDTLGHPLGDELLRSASQRLRALLPPTTLLARLGGDEFGLVLDDDASVHGCLACAQRLLLDFERAFHIGGHALVVTLSLGISLFPEDASDADTLVRHAERAMYEAKTKGRNAYQFFEPGLAAGVLERLMMETALRGAAGRGELRLHFQPQIDLRSGALAGVEALVRWQHPQLGLVSPAQFIPLAEEVGLISEIGDWVLQQACAQMVAWEAQGLRVPRIAVNLSVQQIEDPQHMARVAQALAHSGLAGARLELEVTESLIMRQPEQAQRHLQELLSLGVEFAIDDFGTGHSSLAYLRRLPLHRLKIDQSFVRDIGEDSGGEAIVHAVIALARALGLHTVAEGVEQPHQAEFLRQAGCDTVQGYHFGRPMPAAQLLERWLDAPARAPSDAAPAAPPGP</sequence>
<dbReference type="InterPro" id="IPR003660">
    <property type="entry name" value="HAMP_dom"/>
</dbReference>
<dbReference type="RefSeq" id="WP_285233323.1">
    <property type="nucleotide sequence ID" value="NZ_CP116346.1"/>
</dbReference>
<dbReference type="GO" id="GO:0005524">
    <property type="term" value="F:ATP binding"/>
    <property type="evidence" value="ECO:0007669"/>
    <property type="project" value="UniProtKB-KW"/>
</dbReference>
<dbReference type="PANTHER" id="PTHR44757:SF2">
    <property type="entry name" value="BIOFILM ARCHITECTURE MAINTENANCE PROTEIN MBAA"/>
    <property type="match status" value="1"/>
</dbReference>
<evidence type="ECO:0000256" key="3">
    <source>
        <dbReference type="ARBA" id="ARBA00022553"/>
    </source>
</evidence>
<evidence type="ECO:0000259" key="17">
    <source>
        <dbReference type="PROSITE" id="PS50887"/>
    </source>
</evidence>
<dbReference type="GO" id="GO:0016301">
    <property type="term" value="F:kinase activity"/>
    <property type="evidence" value="ECO:0007669"/>
    <property type="project" value="UniProtKB-KW"/>
</dbReference>
<evidence type="ECO:0000256" key="8">
    <source>
        <dbReference type="ARBA" id="ARBA00022840"/>
    </source>
</evidence>
<protein>
    <submittedName>
        <fullName evidence="18">EAL domain-containing protein</fullName>
    </submittedName>
</protein>
<dbReference type="InterPro" id="IPR000014">
    <property type="entry name" value="PAS"/>
</dbReference>
<keyword evidence="5 12" id="KW-0812">Transmembrane</keyword>
<evidence type="ECO:0000256" key="12">
    <source>
        <dbReference type="SAM" id="Phobius"/>
    </source>
</evidence>
<dbReference type="Proteomes" id="UP001177769">
    <property type="component" value="Chromosome"/>
</dbReference>
<dbReference type="Pfam" id="PF00990">
    <property type="entry name" value="GGDEF"/>
    <property type="match status" value="1"/>
</dbReference>
<evidence type="ECO:0000256" key="6">
    <source>
        <dbReference type="ARBA" id="ARBA00022741"/>
    </source>
</evidence>
<dbReference type="SMART" id="SM00086">
    <property type="entry name" value="PAC"/>
    <property type="match status" value="2"/>
</dbReference>
<dbReference type="InterPro" id="IPR035919">
    <property type="entry name" value="EAL_sf"/>
</dbReference>
<dbReference type="EMBL" id="CP116346">
    <property type="protein sequence ID" value="WIT12230.1"/>
    <property type="molecule type" value="Genomic_DNA"/>
</dbReference>
<dbReference type="CDD" id="cd00130">
    <property type="entry name" value="PAS"/>
    <property type="match status" value="2"/>
</dbReference>
<dbReference type="InterPro" id="IPR052155">
    <property type="entry name" value="Biofilm_reg_signaling"/>
</dbReference>
<dbReference type="PANTHER" id="PTHR44757">
    <property type="entry name" value="DIGUANYLATE CYCLASE DGCP"/>
    <property type="match status" value="1"/>
</dbReference>
<evidence type="ECO:0000256" key="10">
    <source>
        <dbReference type="ARBA" id="ARBA00023012"/>
    </source>
</evidence>
<evidence type="ECO:0000259" key="16">
    <source>
        <dbReference type="PROSITE" id="PS50885"/>
    </source>
</evidence>
<evidence type="ECO:0000256" key="7">
    <source>
        <dbReference type="ARBA" id="ARBA00022777"/>
    </source>
</evidence>
<dbReference type="SUPFAM" id="SSF141868">
    <property type="entry name" value="EAL domain-like"/>
    <property type="match status" value="1"/>
</dbReference>
<keyword evidence="3" id="KW-0597">Phosphoprotein</keyword>
<keyword evidence="2" id="KW-1003">Cell membrane</keyword>
<keyword evidence="10" id="KW-0902">Two-component regulatory system</keyword>
<dbReference type="InterPro" id="IPR029151">
    <property type="entry name" value="Sensor-like_sf"/>
</dbReference>
<dbReference type="PROSITE" id="PS50883">
    <property type="entry name" value="EAL"/>
    <property type="match status" value="1"/>
</dbReference>
<dbReference type="FunFam" id="3.20.20.450:FF:000001">
    <property type="entry name" value="Cyclic di-GMP phosphodiesterase yahA"/>
    <property type="match status" value="1"/>
</dbReference>
<dbReference type="KEGG" id="pais:PFX98_01095"/>
<feature type="domain" description="EAL" evidence="15">
    <location>
        <begin position="684"/>
        <end position="938"/>
    </location>
</feature>
<evidence type="ECO:0000256" key="11">
    <source>
        <dbReference type="ARBA" id="ARBA00023136"/>
    </source>
</evidence>
<dbReference type="InterPro" id="IPR001610">
    <property type="entry name" value="PAC"/>
</dbReference>
<keyword evidence="7" id="KW-0418">Kinase</keyword>
<dbReference type="InterPro" id="IPR000700">
    <property type="entry name" value="PAS-assoc_C"/>
</dbReference>
<evidence type="ECO:0000313" key="19">
    <source>
        <dbReference type="Proteomes" id="UP001177769"/>
    </source>
</evidence>
<dbReference type="PROSITE" id="PS50887">
    <property type="entry name" value="GGDEF"/>
    <property type="match status" value="1"/>
</dbReference>
<evidence type="ECO:0000259" key="13">
    <source>
        <dbReference type="PROSITE" id="PS50112"/>
    </source>
</evidence>
<keyword evidence="11 12" id="KW-0472">Membrane</keyword>
<dbReference type="Gene3D" id="3.30.70.270">
    <property type="match status" value="1"/>
</dbReference>
<comment type="subcellular location">
    <subcellularLocation>
        <location evidence="1">Cell membrane</location>
        <topology evidence="1">Multi-pass membrane protein</topology>
    </subcellularLocation>
</comment>
<feature type="domain" description="PAS" evidence="13">
    <location>
        <begin position="382"/>
        <end position="431"/>
    </location>
</feature>
<dbReference type="AlphaFoldDB" id="A0AA95SPD8"/>
<proteinExistence type="predicted"/>
<evidence type="ECO:0000256" key="4">
    <source>
        <dbReference type="ARBA" id="ARBA00022679"/>
    </source>
</evidence>
<dbReference type="SMART" id="SM00091">
    <property type="entry name" value="PAS"/>
    <property type="match status" value="2"/>
</dbReference>
<dbReference type="Gene3D" id="3.20.20.450">
    <property type="entry name" value="EAL domain"/>
    <property type="match status" value="1"/>
</dbReference>
<keyword evidence="4" id="KW-0808">Transferase</keyword>
<dbReference type="Gene3D" id="6.10.340.10">
    <property type="match status" value="1"/>
</dbReference>
<dbReference type="GO" id="GO:0000160">
    <property type="term" value="P:phosphorelay signal transduction system"/>
    <property type="evidence" value="ECO:0007669"/>
    <property type="project" value="UniProtKB-KW"/>
</dbReference>
<dbReference type="InterPro" id="IPR000160">
    <property type="entry name" value="GGDEF_dom"/>
</dbReference>
<dbReference type="Gene3D" id="3.30.450.20">
    <property type="entry name" value="PAS domain"/>
    <property type="match status" value="2"/>
</dbReference>
<dbReference type="Pfam" id="PF00563">
    <property type="entry name" value="EAL"/>
    <property type="match status" value="1"/>
</dbReference>
<dbReference type="Pfam" id="PF00672">
    <property type="entry name" value="HAMP"/>
    <property type="match status" value="1"/>
</dbReference>
<feature type="domain" description="PAC" evidence="14">
    <location>
        <begin position="458"/>
        <end position="510"/>
    </location>
</feature>
<dbReference type="GO" id="GO:0006355">
    <property type="term" value="P:regulation of DNA-templated transcription"/>
    <property type="evidence" value="ECO:0007669"/>
    <property type="project" value="InterPro"/>
</dbReference>
<accession>A0AA95SPD8</accession>
<evidence type="ECO:0000256" key="2">
    <source>
        <dbReference type="ARBA" id="ARBA00022475"/>
    </source>
</evidence>
<dbReference type="InterPro" id="IPR035965">
    <property type="entry name" value="PAS-like_dom_sf"/>
</dbReference>
<keyword evidence="19" id="KW-1185">Reference proteome</keyword>
<feature type="domain" description="GGDEF" evidence="17">
    <location>
        <begin position="542"/>
        <end position="675"/>
    </location>
</feature>
<dbReference type="PROSITE" id="PS50112">
    <property type="entry name" value="PAS"/>
    <property type="match status" value="2"/>
</dbReference>
<dbReference type="SUPFAM" id="SSF103190">
    <property type="entry name" value="Sensory domain-like"/>
    <property type="match status" value="1"/>
</dbReference>
<reference evidence="18" key="1">
    <citation type="submission" date="2023-01" db="EMBL/GenBank/DDBJ databases">
        <title>Whole genome sequence of Paucibacter sp. S2-9 isolated from pond sediment.</title>
        <authorList>
            <person name="Jung J.Y."/>
        </authorList>
    </citation>
    <scope>NUCLEOTIDE SEQUENCE</scope>
    <source>
        <strain evidence="18">S2-9</strain>
    </source>
</reference>
<evidence type="ECO:0000313" key="18">
    <source>
        <dbReference type="EMBL" id="WIT12230.1"/>
    </source>
</evidence>
<feature type="domain" description="PAC" evidence="14">
    <location>
        <begin position="336"/>
        <end position="388"/>
    </location>
</feature>
<gene>
    <name evidence="18" type="ORF">PFX98_01095</name>
</gene>
<feature type="domain" description="HAMP" evidence="16">
    <location>
        <begin position="198"/>
        <end position="250"/>
    </location>
</feature>
<dbReference type="Pfam" id="PF13426">
    <property type="entry name" value="PAS_9"/>
    <property type="match status" value="1"/>
</dbReference>
<dbReference type="NCBIfam" id="TIGR00254">
    <property type="entry name" value="GGDEF"/>
    <property type="match status" value="1"/>
</dbReference>
<dbReference type="PROSITE" id="PS50885">
    <property type="entry name" value="HAMP"/>
    <property type="match status" value="1"/>
</dbReference>
<dbReference type="Pfam" id="PF17203">
    <property type="entry name" value="sCache_3_2"/>
    <property type="match status" value="1"/>
</dbReference>
<dbReference type="NCBIfam" id="TIGR00229">
    <property type="entry name" value="sensory_box"/>
    <property type="match status" value="2"/>
</dbReference>
<keyword evidence="9 12" id="KW-1133">Transmembrane helix</keyword>
<evidence type="ECO:0000256" key="9">
    <source>
        <dbReference type="ARBA" id="ARBA00022989"/>
    </source>
</evidence>
<dbReference type="GO" id="GO:0005886">
    <property type="term" value="C:plasma membrane"/>
    <property type="evidence" value="ECO:0007669"/>
    <property type="project" value="UniProtKB-SubCell"/>
</dbReference>
<dbReference type="SMART" id="SM00052">
    <property type="entry name" value="EAL"/>
    <property type="match status" value="1"/>
</dbReference>
<dbReference type="InterPro" id="IPR013767">
    <property type="entry name" value="PAS_fold"/>
</dbReference>
<dbReference type="InterPro" id="IPR033463">
    <property type="entry name" value="sCache_3"/>
</dbReference>
<dbReference type="CDD" id="cd01948">
    <property type="entry name" value="EAL"/>
    <property type="match status" value="1"/>
</dbReference>